<feature type="transmembrane region" description="Helical" evidence="6">
    <location>
        <begin position="342"/>
        <end position="364"/>
    </location>
</feature>
<dbReference type="EMBL" id="JAWRCP010000001">
    <property type="protein sequence ID" value="MDW6091688.1"/>
    <property type="molecule type" value="Genomic_DNA"/>
</dbReference>
<proteinExistence type="predicted"/>
<feature type="transmembrane region" description="Helical" evidence="6">
    <location>
        <begin position="760"/>
        <end position="781"/>
    </location>
</feature>
<evidence type="ECO:0000256" key="1">
    <source>
        <dbReference type="ARBA" id="ARBA00004651"/>
    </source>
</evidence>
<dbReference type="InterPro" id="IPR000731">
    <property type="entry name" value="SSD"/>
</dbReference>
<feature type="transmembrane region" description="Helical" evidence="6">
    <location>
        <begin position="734"/>
        <end position="754"/>
    </location>
</feature>
<evidence type="ECO:0000313" key="9">
    <source>
        <dbReference type="Proteomes" id="UP001279860"/>
    </source>
</evidence>
<dbReference type="InterPro" id="IPR004869">
    <property type="entry name" value="MMPL_dom"/>
</dbReference>
<sequence>MMAERYLNFVFRYPKSILVLLFLITGYFLMALGNLSEDNNPYFLPENHPARHAIYEIREEFTGTYDSVLVVLYNPDTIFNQASLNAIFELTKQSRVMTFVDDTDKQRLIEIRDRYADQPQFVQVINQILDDGLTQSDGYLARELYEQSAEWGIRDEDRRYISVFAERVEPIREMAGMAATENVFIDDDGTIIARKTINNYDQDPQVIKGAVLNNELMEKGTVDPSGHVAMITVELSLHSDDAYGQVRAYEKFKQMVADYQANHPEFKDEVYVGGVPVFFAAQKQVIDHDFGTLLPLVLLFIAVILAVFFRSVLGVVLPLLNVVMCTIWTLGMMAIIKAPLDIITAVLPVFLITICSSDAIHMMAEYYHQKNIQKSRLPAVRKATLLMISPVILTTVTTCFTFTLSTSTSIESLRNFGIFISFGMFVALIISLLLIPACLALFPGKAQGAAEHTEVQESEERAVARKYLISRILIAALQPVIHNRGIFTGIFVVLLGGASFLATQVKIDDMGSGYFAKDSVFRIADTFINEHIAGTSPGWVQIDSGSANGALSLKMLRFVDQLETFIHQQEYATYSYSAARYVRRINYTLNDFDPAYNRLPEDVERFVEVDPDTGEKYDVEISGADIVRQSILMYENSGGTDTTNVYNEDFSKTVLLYTLGTTVASDYQAFLGKLRPWLAEHTPSGYQVKLAGSPVIWTAVLDALVMSQTQSAVIALLIVLAVMSLWMRSLKLGIAGTLPLVTTVMFYFSLMTLLDIELNIGTAIISFLVLGIVDYSVHYILRIQLELKQGATIDEALLSAVSVSGRAIIANVLVFSIGFVALLFSEYKPLVDLGTLVGLSLLISGIMTLFVVTLFAPWFFSGMQKENMGEKEALPVTE</sequence>
<keyword evidence="9" id="KW-1185">Reference proteome</keyword>
<feature type="transmembrane region" description="Helical" evidence="6">
    <location>
        <begin position="836"/>
        <end position="860"/>
    </location>
</feature>
<dbReference type="InterPro" id="IPR050545">
    <property type="entry name" value="Mycobact_MmpL"/>
</dbReference>
<dbReference type="SUPFAM" id="SSF82866">
    <property type="entry name" value="Multidrug efflux transporter AcrB transmembrane domain"/>
    <property type="match status" value="2"/>
</dbReference>
<gene>
    <name evidence="8" type="ORF">SBX64_03855</name>
</gene>
<feature type="domain" description="SSD" evidence="7">
    <location>
        <begin position="732"/>
        <end position="858"/>
    </location>
</feature>
<feature type="transmembrane region" description="Helical" evidence="6">
    <location>
        <begin position="316"/>
        <end position="336"/>
    </location>
</feature>
<evidence type="ECO:0000256" key="3">
    <source>
        <dbReference type="ARBA" id="ARBA00022692"/>
    </source>
</evidence>
<name>A0ABU4IRW2_9VIBR</name>
<keyword evidence="4 6" id="KW-1133">Transmembrane helix</keyword>
<evidence type="ECO:0000256" key="4">
    <source>
        <dbReference type="ARBA" id="ARBA00022989"/>
    </source>
</evidence>
<reference evidence="8 9" key="1">
    <citation type="submission" date="2023-11" db="EMBL/GenBank/DDBJ databases">
        <title>Plant-associative lifestyle of Vibrio porteresiae and its evolutionary dynamics.</title>
        <authorList>
            <person name="Rameshkumar N."/>
            <person name="Kirti K."/>
        </authorList>
    </citation>
    <scope>NUCLEOTIDE SEQUENCE [LARGE SCALE GENOMIC DNA]</scope>
    <source>
        <strain evidence="8 9">MSSRF7</strain>
    </source>
</reference>
<dbReference type="Pfam" id="PF03176">
    <property type="entry name" value="MMPL"/>
    <property type="match status" value="2"/>
</dbReference>
<evidence type="ECO:0000259" key="7">
    <source>
        <dbReference type="PROSITE" id="PS50156"/>
    </source>
</evidence>
<dbReference type="PANTHER" id="PTHR33406">
    <property type="entry name" value="MEMBRANE PROTEIN MJ1562-RELATED"/>
    <property type="match status" value="1"/>
</dbReference>
<dbReference type="RefSeq" id="WP_318584390.1">
    <property type="nucleotide sequence ID" value="NZ_JAWRCP010000001.1"/>
</dbReference>
<organism evidence="8 9">
    <name type="scientific">Vibrio rhizosphaerae</name>
    <dbReference type="NCBI Taxonomy" id="398736"/>
    <lineage>
        <taxon>Bacteria</taxon>
        <taxon>Pseudomonadati</taxon>
        <taxon>Pseudomonadota</taxon>
        <taxon>Gammaproteobacteria</taxon>
        <taxon>Vibrionales</taxon>
        <taxon>Vibrionaceae</taxon>
        <taxon>Vibrio</taxon>
    </lineage>
</organism>
<dbReference type="Proteomes" id="UP001279860">
    <property type="component" value="Unassembled WGS sequence"/>
</dbReference>
<dbReference type="Gene3D" id="1.20.1640.10">
    <property type="entry name" value="Multidrug efflux transporter AcrB transmembrane domain"/>
    <property type="match status" value="2"/>
</dbReference>
<keyword evidence="5 6" id="KW-0472">Membrane</keyword>
<comment type="caution">
    <text evidence="8">The sequence shown here is derived from an EMBL/GenBank/DDBJ whole genome shotgun (WGS) entry which is preliminary data.</text>
</comment>
<feature type="transmembrane region" description="Helical" evidence="6">
    <location>
        <begin position="485"/>
        <end position="502"/>
    </location>
</feature>
<feature type="transmembrane region" description="Helical" evidence="6">
    <location>
        <begin position="709"/>
        <end position="727"/>
    </location>
</feature>
<protein>
    <submittedName>
        <fullName evidence="8">Efflux RND transporter permease subunit</fullName>
    </submittedName>
</protein>
<feature type="transmembrane region" description="Helical" evidence="6">
    <location>
        <begin position="807"/>
        <end position="824"/>
    </location>
</feature>
<feature type="transmembrane region" description="Helical" evidence="6">
    <location>
        <begin position="385"/>
        <end position="404"/>
    </location>
</feature>
<accession>A0ABU4IRW2</accession>
<evidence type="ECO:0000256" key="2">
    <source>
        <dbReference type="ARBA" id="ARBA00022475"/>
    </source>
</evidence>
<dbReference type="PANTHER" id="PTHR33406:SF13">
    <property type="entry name" value="MEMBRANE PROTEIN YDFJ"/>
    <property type="match status" value="1"/>
</dbReference>
<feature type="domain" description="SSD" evidence="7">
    <location>
        <begin position="319"/>
        <end position="441"/>
    </location>
</feature>
<dbReference type="PROSITE" id="PS50156">
    <property type="entry name" value="SSD"/>
    <property type="match status" value="2"/>
</dbReference>
<keyword evidence="3 6" id="KW-0812">Transmembrane</keyword>
<keyword evidence="2" id="KW-1003">Cell membrane</keyword>
<comment type="subcellular location">
    <subcellularLocation>
        <location evidence="1">Cell membrane</location>
        <topology evidence="1">Multi-pass membrane protein</topology>
    </subcellularLocation>
</comment>
<feature type="transmembrane region" description="Helical" evidence="6">
    <location>
        <begin position="290"/>
        <end position="309"/>
    </location>
</feature>
<evidence type="ECO:0000313" key="8">
    <source>
        <dbReference type="EMBL" id="MDW6091688.1"/>
    </source>
</evidence>
<evidence type="ECO:0000256" key="6">
    <source>
        <dbReference type="SAM" id="Phobius"/>
    </source>
</evidence>
<feature type="transmembrane region" description="Helical" evidence="6">
    <location>
        <begin position="416"/>
        <end position="442"/>
    </location>
</feature>
<evidence type="ECO:0000256" key="5">
    <source>
        <dbReference type="ARBA" id="ARBA00023136"/>
    </source>
</evidence>